<dbReference type="SMART" id="SM00346">
    <property type="entry name" value="HTH_ICLR"/>
    <property type="match status" value="1"/>
</dbReference>
<accession>A0ABV4U6R4</accession>
<evidence type="ECO:0000256" key="1">
    <source>
        <dbReference type="ARBA" id="ARBA00023015"/>
    </source>
</evidence>
<reference evidence="4 5" key="1">
    <citation type="submission" date="2024-08" db="EMBL/GenBank/DDBJ databases">
        <title>Whole-genome sequencing of halo(alkali)philic microorganisms from hypersaline lakes.</title>
        <authorList>
            <person name="Sorokin D.Y."/>
            <person name="Merkel A.Y."/>
            <person name="Messina E."/>
            <person name="Yakimov M."/>
        </authorList>
    </citation>
    <scope>NUCLEOTIDE SEQUENCE [LARGE SCALE GENOMIC DNA]</scope>
    <source>
        <strain evidence="4 5">AB-hyl4</strain>
    </source>
</reference>
<dbReference type="SUPFAM" id="SSF46785">
    <property type="entry name" value="Winged helix' DNA-binding domain"/>
    <property type="match status" value="1"/>
</dbReference>
<dbReference type="Proteomes" id="UP001575105">
    <property type="component" value="Unassembled WGS sequence"/>
</dbReference>
<evidence type="ECO:0000313" key="5">
    <source>
        <dbReference type="Proteomes" id="UP001575105"/>
    </source>
</evidence>
<evidence type="ECO:0000313" key="4">
    <source>
        <dbReference type="EMBL" id="MFA9479280.1"/>
    </source>
</evidence>
<dbReference type="PANTHER" id="PTHR30136:SF24">
    <property type="entry name" value="HTH-TYPE TRANSCRIPTIONAL REPRESSOR ALLR"/>
    <property type="match status" value="1"/>
</dbReference>
<keyword evidence="1" id="KW-0805">Transcription regulation</keyword>
<dbReference type="InterPro" id="IPR050707">
    <property type="entry name" value="HTH_MetabolicPath_Reg"/>
</dbReference>
<keyword evidence="2" id="KW-0804">Transcription</keyword>
<dbReference type="SUPFAM" id="SSF55781">
    <property type="entry name" value="GAF domain-like"/>
    <property type="match status" value="1"/>
</dbReference>
<proteinExistence type="predicted"/>
<sequence>MSNGTLQSLDRGLLVLELLSQAENGLSLQELCDRLTMKPPTMHNLLRTLATRGYVDKTRRPVRYRLGSGPQALVQRQSRRGLLRRVEAMLPRLVQALPMVDQVQYAEAVGGEVLTVLRVDRVQPERMQRPHSTLSAYGSASGLVFHAYWPAEQRDAHRRRYPFEESANALWPSVSALDAYLAQVRQLGYAVPPSSSRSWRMAAPVFGADGQLAGALGAYRSADIAPTDEAEQTCIDTITTSAAELTQSTEQT</sequence>
<dbReference type="Pfam" id="PF09339">
    <property type="entry name" value="HTH_IclR"/>
    <property type="match status" value="1"/>
</dbReference>
<dbReference type="PROSITE" id="PS51077">
    <property type="entry name" value="HTH_ICLR"/>
    <property type="match status" value="1"/>
</dbReference>
<dbReference type="InterPro" id="IPR005471">
    <property type="entry name" value="Tscrpt_reg_IclR_N"/>
</dbReference>
<name>A0ABV4U6R4_9BACT</name>
<dbReference type="InterPro" id="IPR036390">
    <property type="entry name" value="WH_DNA-bd_sf"/>
</dbReference>
<dbReference type="PANTHER" id="PTHR30136">
    <property type="entry name" value="HELIX-TURN-HELIX TRANSCRIPTIONAL REGULATOR, ICLR FAMILY"/>
    <property type="match status" value="1"/>
</dbReference>
<comment type="caution">
    <text evidence="4">The sequence shown here is derived from an EMBL/GenBank/DDBJ whole genome shotgun (WGS) entry which is preliminary data.</text>
</comment>
<protein>
    <submittedName>
        <fullName evidence="4">IclR family transcriptional regulator</fullName>
    </submittedName>
</protein>
<dbReference type="InterPro" id="IPR029016">
    <property type="entry name" value="GAF-like_dom_sf"/>
</dbReference>
<dbReference type="Gene3D" id="3.30.450.40">
    <property type="match status" value="1"/>
</dbReference>
<organism evidence="4 5">
    <name type="scientific">Natronomicrosphaera hydrolytica</name>
    <dbReference type="NCBI Taxonomy" id="3242702"/>
    <lineage>
        <taxon>Bacteria</taxon>
        <taxon>Pseudomonadati</taxon>
        <taxon>Planctomycetota</taxon>
        <taxon>Phycisphaerae</taxon>
        <taxon>Phycisphaerales</taxon>
        <taxon>Phycisphaeraceae</taxon>
        <taxon>Natronomicrosphaera</taxon>
    </lineage>
</organism>
<evidence type="ECO:0000256" key="2">
    <source>
        <dbReference type="ARBA" id="ARBA00023163"/>
    </source>
</evidence>
<dbReference type="Gene3D" id="1.10.10.10">
    <property type="entry name" value="Winged helix-like DNA-binding domain superfamily/Winged helix DNA-binding domain"/>
    <property type="match status" value="1"/>
</dbReference>
<keyword evidence="5" id="KW-1185">Reference proteome</keyword>
<dbReference type="EMBL" id="JBGUBD010000008">
    <property type="protein sequence ID" value="MFA9479280.1"/>
    <property type="molecule type" value="Genomic_DNA"/>
</dbReference>
<gene>
    <name evidence="4" type="ORF">ACERK3_13395</name>
</gene>
<feature type="domain" description="HTH iclR-type" evidence="3">
    <location>
        <begin position="6"/>
        <end position="68"/>
    </location>
</feature>
<dbReference type="RefSeq" id="WP_425346207.1">
    <property type="nucleotide sequence ID" value="NZ_JBGUBD010000008.1"/>
</dbReference>
<dbReference type="InterPro" id="IPR036388">
    <property type="entry name" value="WH-like_DNA-bd_sf"/>
</dbReference>
<evidence type="ECO:0000259" key="3">
    <source>
        <dbReference type="PROSITE" id="PS51077"/>
    </source>
</evidence>